<accession>A0A915JAT3</accession>
<evidence type="ECO:0000313" key="2">
    <source>
        <dbReference type="WBParaSite" id="nRc.2.0.1.t22885-RA"/>
    </source>
</evidence>
<evidence type="ECO:0000313" key="1">
    <source>
        <dbReference type="Proteomes" id="UP000887565"/>
    </source>
</evidence>
<proteinExistence type="predicted"/>
<reference evidence="2" key="1">
    <citation type="submission" date="2022-11" db="UniProtKB">
        <authorList>
            <consortium name="WormBaseParasite"/>
        </authorList>
    </citation>
    <scope>IDENTIFICATION</scope>
</reference>
<protein>
    <submittedName>
        <fullName evidence="2">Uncharacterized protein</fullName>
    </submittedName>
</protein>
<dbReference type="AlphaFoldDB" id="A0A915JAT3"/>
<dbReference type="WBParaSite" id="nRc.2.0.1.t22885-RA">
    <property type="protein sequence ID" value="nRc.2.0.1.t22885-RA"/>
    <property type="gene ID" value="nRc.2.0.1.g22885"/>
</dbReference>
<keyword evidence="1" id="KW-1185">Reference proteome</keyword>
<organism evidence="1 2">
    <name type="scientific">Romanomermis culicivorax</name>
    <name type="common">Nematode worm</name>
    <dbReference type="NCBI Taxonomy" id="13658"/>
    <lineage>
        <taxon>Eukaryota</taxon>
        <taxon>Metazoa</taxon>
        <taxon>Ecdysozoa</taxon>
        <taxon>Nematoda</taxon>
        <taxon>Enoplea</taxon>
        <taxon>Dorylaimia</taxon>
        <taxon>Mermithida</taxon>
        <taxon>Mermithoidea</taxon>
        <taxon>Mermithidae</taxon>
        <taxon>Romanomermis</taxon>
    </lineage>
</organism>
<name>A0A915JAT3_ROMCU</name>
<sequence length="129" mass="14080">MKIAPISGGTSNQAAQQGQLDPNLIKTCHVCSFVGDGQCSDDRKINCSMGYTCYKYDGTYNGQNYVEKGCLAYRYSANGCYVISKSEHEPFVGTKCFCDAANFCNLAPSTRTNGFILIVLLITFTIVLL</sequence>
<dbReference type="Proteomes" id="UP000887565">
    <property type="component" value="Unplaced"/>
</dbReference>